<keyword evidence="2" id="KW-1185">Reference proteome</keyword>
<evidence type="ECO:0000313" key="1">
    <source>
        <dbReference type="EMBL" id="VVD02916.1"/>
    </source>
</evidence>
<accession>A0A5E4QY14</accession>
<sequence length="79" mass="8728">METQTQEVASPGEVPNDPGKMFVGGLSWQTSPGTLQMIVPRSASDALAARKRTPPVFVYKLYINFRTSVSYVFGDKFEV</sequence>
<dbReference type="Proteomes" id="UP000324832">
    <property type="component" value="Unassembled WGS sequence"/>
</dbReference>
<gene>
    <name evidence="1" type="ORF">LSINAPIS_LOCUS13016</name>
</gene>
<protein>
    <submittedName>
        <fullName evidence="1">Uncharacterized protein</fullName>
    </submittedName>
</protein>
<dbReference type="AlphaFoldDB" id="A0A5E4QY14"/>
<name>A0A5E4QY14_9NEOP</name>
<reference evidence="1 2" key="1">
    <citation type="submission" date="2017-07" db="EMBL/GenBank/DDBJ databases">
        <authorList>
            <person name="Talla V."/>
            <person name="Backstrom N."/>
        </authorList>
    </citation>
    <scope>NUCLEOTIDE SEQUENCE [LARGE SCALE GENOMIC DNA]</scope>
</reference>
<evidence type="ECO:0000313" key="2">
    <source>
        <dbReference type="Proteomes" id="UP000324832"/>
    </source>
</evidence>
<proteinExistence type="predicted"/>
<organism evidence="1 2">
    <name type="scientific">Leptidea sinapis</name>
    <dbReference type="NCBI Taxonomy" id="189913"/>
    <lineage>
        <taxon>Eukaryota</taxon>
        <taxon>Metazoa</taxon>
        <taxon>Ecdysozoa</taxon>
        <taxon>Arthropoda</taxon>
        <taxon>Hexapoda</taxon>
        <taxon>Insecta</taxon>
        <taxon>Pterygota</taxon>
        <taxon>Neoptera</taxon>
        <taxon>Endopterygota</taxon>
        <taxon>Lepidoptera</taxon>
        <taxon>Glossata</taxon>
        <taxon>Ditrysia</taxon>
        <taxon>Papilionoidea</taxon>
        <taxon>Pieridae</taxon>
        <taxon>Dismorphiinae</taxon>
        <taxon>Leptidea</taxon>
    </lineage>
</organism>
<dbReference type="EMBL" id="FZQP02006443">
    <property type="protein sequence ID" value="VVD02916.1"/>
    <property type="molecule type" value="Genomic_DNA"/>
</dbReference>